<feature type="region of interest" description="Disordered" evidence="1">
    <location>
        <begin position="95"/>
        <end position="121"/>
    </location>
</feature>
<evidence type="ECO:0000256" key="1">
    <source>
        <dbReference type="SAM" id="MobiDB-lite"/>
    </source>
</evidence>
<name>A0A2I0W8U1_9ASPA</name>
<dbReference type="Proteomes" id="UP000233837">
    <property type="component" value="Unassembled WGS sequence"/>
</dbReference>
<feature type="compositionally biased region" description="Basic residues" evidence="1">
    <location>
        <begin position="95"/>
        <end position="111"/>
    </location>
</feature>
<gene>
    <name evidence="2" type="ORF">MA16_Dca014675</name>
</gene>
<proteinExistence type="predicted"/>
<reference evidence="2 3" key="1">
    <citation type="journal article" date="2016" name="Sci. Rep.">
        <title>The Dendrobium catenatum Lindl. genome sequence provides insights into polysaccharide synthase, floral development and adaptive evolution.</title>
        <authorList>
            <person name="Zhang G.Q."/>
            <person name="Xu Q."/>
            <person name="Bian C."/>
            <person name="Tsai W.C."/>
            <person name="Yeh C.M."/>
            <person name="Liu K.W."/>
            <person name="Yoshida K."/>
            <person name="Zhang L.S."/>
            <person name="Chang S.B."/>
            <person name="Chen F."/>
            <person name="Shi Y."/>
            <person name="Su Y.Y."/>
            <person name="Zhang Y.Q."/>
            <person name="Chen L.J."/>
            <person name="Yin Y."/>
            <person name="Lin M."/>
            <person name="Huang H."/>
            <person name="Deng H."/>
            <person name="Wang Z.W."/>
            <person name="Zhu S.L."/>
            <person name="Zhao X."/>
            <person name="Deng C."/>
            <person name="Niu S.C."/>
            <person name="Huang J."/>
            <person name="Wang M."/>
            <person name="Liu G.H."/>
            <person name="Yang H.J."/>
            <person name="Xiao X.J."/>
            <person name="Hsiao Y.Y."/>
            <person name="Wu W.L."/>
            <person name="Chen Y.Y."/>
            <person name="Mitsuda N."/>
            <person name="Ohme-Takagi M."/>
            <person name="Luo Y.B."/>
            <person name="Van de Peer Y."/>
            <person name="Liu Z.J."/>
        </authorList>
    </citation>
    <scope>NUCLEOTIDE SEQUENCE [LARGE SCALE GENOMIC DNA]</scope>
    <source>
        <tissue evidence="2">The whole plant</tissue>
    </source>
</reference>
<sequence>MSHVSNTERYRAVPSRGTDLAHFDWSSDGVRHILVLGFECDGGFVEPSGKKVAGFVEVELRPWGGRMGGRFCGSGRVYGRIGRWKVGDFGRRSRERRKGFRERKIQPRARPHPATDGRGAEFFGRRDDAYRRGADLERRRGECDEGIGSKGPDHNCLPARLFGGRMHSVVPFGGKTGKQVHSGEENDLMGADSAIRIQTDGLAAANREEEETFERTGSAQCLRLDPVEVESVRGSGMRATRCATQ</sequence>
<organism evidence="2 3">
    <name type="scientific">Dendrobium catenatum</name>
    <dbReference type="NCBI Taxonomy" id="906689"/>
    <lineage>
        <taxon>Eukaryota</taxon>
        <taxon>Viridiplantae</taxon>
        <taxon>Streptophyta</taxon>
        <taxon>Embryophyta</taxon>
        <taxon>Tracheophyta</taxon>
        <taxon>Spermatophyta</taxon>
        <taxon>Magnoliopsida</taxon>
        <taxon>Liliopsida</taxon>
        <taxon>Asparagales</taxon>
        <taxon>Orchidaceae</taxon>
        <taxon>Epidendroideae</taxon>
        <taxon>Malaxideae</taxon>
        <taxon>Dendrobiinae</taxon>
        <taxon>Dendrobium</taxon>
    </lineage>
</organism>
<dbReference type="AlphaFoldDB" id="A0A2I0W8U1"/>
<protein>
    <submittedName>
        <fullName evidence="2">Uncharacterized protein</fullName>
    </submittedName>
</protein>
<accession>A0A2I0W8U1</accession>
<dbReference type="EMBL" id="KZ502844">
    <property type="protein sequence ID" value="PKU72075.1"/>
    <property type="molecule type" value="Genomic_DNA"/>
</dbReference>
<keyword evidence="3" id="KW-1185">Reference proteome</keyword>
<reference evidence="2 3" key="2">
    <citation type="journal article" date="2017" name="Nature">
        <title>The Apostasia genome and the evolution of orchids.</title>
        <authorList>
            <person name="Zhang G.Q."/>
            <person name="Liu K.W."/>
            <person name="Li Z."/>
            <person name="Lohaus R."/>
            <person name="Hsiao Y.Y."/>
            <person name="Niu S.C."/>
            <person name="Wang J.Y."/>
            <person name="Lin Y.C."/>
            <person name="Xu Q."/>
            <person name="Chen L.J."/>
            <person name="Yoshida K."/>
            <person name="Fujiwara S."/>
            <person name="Wang Z.W."/>
            <person name="Zhang Y.Q."/>
            <person name="Mitsuda N."/>
            <person name="Wang M."/>
            <person name="Liu G.H."/>
            <person name="Pecoraro L."/>
            <person name="Huang H.X."/>
            <person name="Xiao X.J."/>
            <person name="Lin M."/>
            <person name="Wu X.Y."/>
            <person name="Wu W.L."/>
            <person name="Chen Y.Y."/>
            <person name="Chang S.B."/>
            <person name="Sakamoto S."/>
            <person name="Ohme-Takagi M."/>
            <person name="Yagi M."/>
            <person name="Zeng S.J."/>
            <person name="Shen C.Y."/>
            <person name="Yeh C.M."/>
            <person name="Luo Y.B."/>
            <person name="Tsai W.C."/>
            <person name="Van de Peer Y."/>
            <person name="Liu Z.J."/>
        </authorList>
    </citation>
    <scope>NUCLEOTIDE SEQUENCE [LARGE SCALE GENOMIC DNA]</scope>
    <source>
        <tissue evidence="2">The whole plant</tissue>
    </source>
</reference>
<evidence type="ECO:0000313" key="2">
    <source>
        <dbReference type="EMBL" id="PKU72075.1"/>
    </source>
</evidence>
<evidence type="ECO:0000313" key="3">
    <source>
        <dbReference type="Proteomes" id="UP000233837"/>
    </source>
</evidence>